<dbReference type="EMBL" id="JBHUCP010000023">
    <property type="protein sequence ID" value="MFD1533133.1"/>
    <property type="molecule type" value="Genomic_DNA"/>
</dbReference>
<dbReference type="Proteomes" id="UP001597145">
    <property type="component" value="Unassembled WGS sequence"/>
</dbReference>
<feature type="transmembrane region" description="Helical" evidence="1">
    <location>
        <begin position="20"/>
        <end position="53"/>
    </location>
</feature>
<keyword evidence="1" id="KW-0812">Transmembrane</keyword>
<keyword evidence="1" id="KW-0472">Membrane</keyword>
<proteinExistence type="predicted"/>
<evidence type="ECO:0000256" key="1">
    <source>
        <dbReference type="SAM" id="Phobius"/>
    </source>
</evidence>
<evidence type="ECO:0000313" key="2">
    <source>
        <dbReference type="EMBL" id="MFD1533133.1"/>
    </source>
</evidence>
<sequence>MTPSPSPSPSARFRWVLHPAAPAFALVLAGAQAWWAGSVLLLVAVAGAAAGFANSGST</sequence>
<name>A0ABW4FRB1_9PSEU</name>
<evidence type="ECO:0000313" key="3">
    <source>
        <dbReference type="Proteomes" id="UP001597145"/>
    </source>
</evidence>
<gene>
    <name evidence="2" type="ORF">ACFSCY_27280</name>
</gene>
<protein>
    <submittedName>
        <fullName evidence="2">Uncharacterized protein</fullName>
    </submittedName>
</protein>
<dbReference type="RefSeq" id="WP_343983457.1">
    <property type="nucleotide sequence ID" value="NZ_BAAAJG010000016.1"/>
</dbReference>
<organism evidence="2 3">
    <name type="scientific">Pseudonocardia aurantiaca</name>
    <dbReference type="NCBI Taxonomy" id="75290"/>
    <lineage>
        <taxon>Bacteria</taxon>
        <taxon>Bacillati</taxon>
        <taxon>Actinomycetota</taxon>
        <taxon>Actinomycetes</taxon>
        <taxon>Pseudonocardiales</taxon>
        <taxon>Pseudonocardiaceae</taxon>
        <taxon>Pseudonocardia</taxon>
    </lineage>
</organism>
<accession>A0ABW4FRB1</accession>
<keyword evidence="3" id="KW-1185">Reference proteome</keyword>
<comment type="caution">
    <text evidence="2">The sequence shown here is derived from an EMBL/GenBank/DDBJ whole genome shotgun (WGS) entry which is preliminary data.</text>
</comment>
<reference evidence="3" key="1">
    <citation type="journal article" date="2019" name="Int. J. Syst. Evol. Microbiol.">
        <title>The Global Catalogue of Microorganisms (GCM) 10K type strain sequencing project: providing services to taxonomists for standard genome sequencing and annotation.</title>
        <authorList>
            <consortium name="The Broad Institute Genomics Platform"/>
            <consortium name="The Broad Institute Genome Sequencing Center for Infectious Disease"/>
            <person name="Wu L."/>
            <person name="Ma J."/>
        </authorList>
    </citation>
    <scope>NUCLEOTIDE SEQUENCE [LARGE SCALE GENOMIC DNA]</scope>
    <source>
        <strain evidence="3">JCM 12165</strain>
    </source>
</reference>
<keyword evidence="1" id="KW-1133">Transmembrane helix</keyword>